<reference evidence="1 2" key="1">
    <citation type="submission" date="2014-03" db="EMBL/GenBank/DDBJ databases">
        <title>Bradyrhizobium valentinum sp. nov., isolated from effective nodules of Lupinus mariae-josephae, a lupine endemic of basic-lime soils in Eastern Spain.</title>
        <authorList>
            <person name="Duran D."/>
            <person name="Rey L."/>
            <person name="Navarro A."/>
            <person name="Busquets A."/>
            <person name="Imperial J."/>
            <person name="Ruiz-Argueso T."/>
        </authorList>
    </citation>
    <scope>NUCLEOTIDE SEQUENCE [LARGE SCALE GENOMIC DNA]</scope>
    <source>
        <strain evidence="1 2">PAC68</strain>
    </source>
</reference>
<dbReference type="AlphaFoldDB" id="A0A0R3LAI1"/>
<feature type="non-terminal residue" evidence="1">
    <location>
        <position position="109"/>
    </location>
</feature>
<evidence type="ECO:0000313" key="1">
    <source>
        <dbReference type="EMBL" id="KRR01792.1"/>
    </source>
</evidence>
<keyword evidence="2" id="KW-1185">Reference proteome</keyword>
<name>A0A0R3LAI1_9BRAD</name>
<gene>
    <name evidence="1" type="ORF">CQ12_13140</name>
</gene>
<dbReference type="EMBL" id="LLXZ01000162">
    <property type="protein sequence ID" value="KRR01792.1"/>
    <property type="molecule type" value="Genomic_DNA"/>
</dbReference>
<organism evidence="1 2">
    <name type="scientific">Bradyrhizobium jicamae</name>
    <dbReference type="NCBI Taxonomy" id="280332"/>
    <lineage>
        <taxon>Bacteria</taxon>
        <taxon>Pseudomonadati</taxon>
        <taxon>Pseudomonadota</taxon>
        <taxon>Alphaproteobacteria</taxon>
        <taxon>Hyphomicrobiales</taxon>
        <taxon>Nitrobacteraceae</taxon>
        <taxon>Bradyrhizobium</taxon>
    </lineage>
</organism>
<protein>
    <submittedName>
        <fullName evidence="1">Uncharacterized protein</fullName>
    </submittedName>
</protein>
<accession>A0A0R3LAI1</accession>
<dbReference type="Proteomes" id="UP000050863">
    <property type="component" value="Unassembled WGS sequence"/>
</dbReference>
<comment type="caution">
    <text evidence="1">The sequence shown here is derived from an EMBL/GenBank/DDBJ whole genome shotgun (WGS) entry which is preliminary data.</text>
</comment>
<proteinExistence type="predicted"/>
<sequence>MQTMPRVKQASKQKRTTKAAVTVLGATGLGFSLLGNTSASTMPAADIAQSDNTSPNQRFVLSEEEMADVSLATFHLLDKESVGGGVQLAARGCGRGCAARGCRGCAARA</sequence>
<evidence type="ECO:0000313" key="2">
    <source>
        <dbReference type="Proteomes" id="UP000050863"/>
    </source>
</evidence>